<evidence type="ECO:0000313" key="1">
    <source>
        <dbReference type="EMBL" id="SKC06256.1"/>
    </source>
</evidence>
<dbReference type="RefSeq" id="WP_079667915.1">
    <property type="nucleotide sequence ID" value="NZ_FUYZ01000011.1"/>
</dbReference>
<accession>A0A1T5GCW6</accession>
<keyword evidence="2" id="KW-1185">Reference proteome</keyword>
<dbReference type="EMBL" id="FUYZ01000011">
    <property type="protein sequence ID" value="SKC06256.1"/>
    <property type="molecule type" value="Genomic_DNA"/>
</dbReference>
<sequence length="210" mass="25031">MKKALQILFFLVSLFSFSQKTYNFDKELVYLLYKGDEKKNLFEESVFINSEDNSYFMKIFGSEGQKFALLYDITYNVRHDFDLIKNKEKGEIYFDFKFDRSINLNLKQKAKNPNFEFSSFANKRQLIIYKNDKRKSLREIITYSTKPTDKNLFFAFRAIALHPFELNQDFDSNENILVENAKIVKEKQTLNYELKFTKDVDLTLEIPAKN</sequence>
<organism evidence="1 2">
    <name type="scientific">Soonwooa buanensis</name>
    <dbReference type="NCBI Taxonomy" id="619805"/>
    <lineage>
        <taxon>Bacteria</taxon>
        <taxon>Pseudomonadati</taxon>
        <taxon>Bacteroidota</taxon>
        <taxon>Flavobacteriia</taxon>
        <taxon>Flavobacteriales</taxon>
        <taxon>Weeksellaceae</taxon>
        <taxon>Chryseobacterium group</taxon>
        <taxon>Soonwooa</taxon>
    </lineage>
</organism>
<gene>
    <name evidence="1" type="ORF">SAMN05660477_02731</name>
</gene>
<proteinExistence type="predicted"/>
<dbReference type="AlphaFoldDB" id="A0A1T5GCW6"/>
<dbReference type="Proteomes" id="UP000191112">
    <property type="component" value="Unassembled WGS sequence"/>
</dbReference>
<name>A0A1T5GCW6_9FLAO</name>
<evidence type="ECO:0000313" key="2">
    <source>
        <dbReference type="Proteomes" id="UP000191112"/>
    </source>
</evidence>
<dbReference type="OrthoDB" id="1262748at2"/>
<protein>
    <submittedName>
        <fullName evidence="1">Uncharacterized protein</fullName>
    </submittedName>
</protein>
<reference evidence="1 2" key="1">
    <citation type="submission" date="2017-02" db="EMBL/GenBank/DDBJ databases">
        <authorList>
            <person name="Peterson S.W."/>
        </authorList>
    </citation>
    <scope>NUCLEOTIDE SEQUENCE [LARGE SCALE GENOMIC DNA]</scope>
    <source>
        <strain evidence="1 2">DSM 22323</strain>
    </source>
</reference>